<dbReference type="AlphaFoldDB" id="A0A844AQ49"/>
<protein>
    <submittedName>
        <fullName evidence="2">DUF3016 domain-containing protein</fullName>
    </submittedName>
</protein>
<proteinExistence type="predicted"/>
<dbReference type="Pfam" id="PF11454">
    <property type="entry name" value="DUF3016"/>
    <property type="match status" value="1"/>
</dbReference>
<evidence type="ECO:0000256" key="1">
    <source>
        <dbReference type="SAM" id="SignalP"/>
    </source>
</evidence>
<sequence>MRATSTPGGAMRLAAAPVHPMRIAALSLLFVGAALLATTAAHAGSVEVQFAAAEKFVDAGTSQWEEKENLRVLGSYLQVLGQKYLPADQRLKIEVTDVDLAGSVQMSRREATLIRTVKGRTDYPRITVRYTLQDARGQQLASGEEAIVDLDYAHGLPRMRDSSGLVYEKRMLDKWFRQRFVDQQAAG</sequence>
<evidence type="ECO:0000313" key="2">
    <source>
        <dbReference type="EMBL" id="MRD46114.1"/>
    </source>
</evidence>
<organism evidence="2 3">
    <name type="scientific">Caenimonas koreensis DSM 17982</name>
    <dbReference type="NCBI Taxonomy" id="1121255"/>
    <lineage>
        <taxon>Bacteria</taxon>
        <taxon>Pseudomonadati</taxon>
        <taxon>Pseudomonadota</taxon>
        <taxon>Betaproteobacteria</taxon>
        <taxon>Burkholderiales</taxon>
        <taxon>Comamonadaceae</taxon>
        <taxon>Caenimonas</taxon>
    </lineage>
</organism>
<dbReference type="Proteomes" id="UP000487350">
    <property type="component" value="Unassembled WGS sequence"/>
</dbReference>
<dbReference type="OrthoDB" id="195620at2"/>
<dbReference type="InterPro" id="IPR021557">
    <property type="entry name" value="DUF3016"/>
</dbReference>
<name>A0A844AQ49_9BURK</name>
<accession>A0A844AQ49</accession>
<reference evidence="2 3" key="1">
    <citation type="submission" date="2019-11" db="EMBL/GenBank/DDBJ databases">
        <title>Caenimonas koreensis gen. nov., sp. nov., isolated from activated sludge.</title>
        <authorList>
            <person name="Seung H.R."/>
        </authorList>
    </citation>
    <scope>NUCLEOTIDE SEQUENCE [LARGE SCALE GENOMIC DNA]</scope>
    <source>
        <strain evidence="2 3">EMB320</strain>
    </source>
</reference>
<keyword evidence="3" id="KW-1185">Reference proteome</keyword>
<dbReference type="EMBL" id="WJBU01000002">
    <property type="protein sequence ID" value="MRD46114.1"/>
    <property type="molecule type" value="Genomic_DNA"/>
</dbReference>
<keyword evidence="1" id="KW-0732">Signal</keyword>
<feature type="chain" id="PRO_5032715535" evidence="1">
    <location>
        <begin position="44"/>
        <end position="187"/>
    </location>
</feature>
<comment type="caution">
    <text evidence="2">The sequence shown here is derived from an EMBL/GenBank/DDBJ whole genome shotgun (WGS) entry which is preliminary data.</text>
</comment>
<evidence type="ECO:0000313" key="3">
    <source>
        <dbReference type="Proteomes" id="UP000487350"/>
    </source>
</evidence>
<gene>
    <name evidence="2" type="ORF">GHT07_02400</name>
</gene>
<feature type="signal peptide" evidence="1">
    <location>
        <begin position="1"/>
        <end position="43"/>
    </location>
</feature>